<dbReference type="PROSITE" id="PS50262">
    <property type="entry name" value="G_PROTEIN_RECEP_F1_2"/>
    <property type="match status" value="1"/>
</dbReference>
<dbReference type="FunFam" id="1.20.1070.10:FF:000015">
    <property type="entry name" value="Olfactory receptor"/>
    <property type="match status" value="1"/>
</dbReference>
<protein>
    <recommendedName>
        <fullName evidence="14">Olfactory receptor</fullName>
    </recommendedName>
</protein>
<dbReference type="Proteomes" id="UP000694892">
    <property type="component" value="Chromosome 8L"/>
</dbReference>
<keyword evidence="11" id="KW-0325">Glycoprotein</keyword>
<evidence type="ECO:0000313" key="16">
    <source>
        <dbReference type="EMBL" id="OCT68929.1"/>
    </source>
</evidence>
<dbReference type="GO" id="GO:0005886">
    <property type="term" value="C:plasma membrane"/>
    <property type="evidence" value="ECO:0007669"/>
    <property type="project" value="UniProtKB-SubCell"/>
</dbReference>
<evidence type="ECO:0000256" key="1">
    <source>
        <dbReference type="ARBA" id="ARBA00004651"/>
    </source>
</evidence>
<feature type="transmembrane region" description="Helical" evidence="14">
    <location>
        <begin position="24"/>
        <end position="47"/>
    </location>
</feature>
<keyword evidence="10 13" id="KW-0675">Receptor</keyword>
<feature type="transmembrane region" description="Helical" evidence="14">
    <location>
        <begin position="139"/>
        <end position="166"/>
    </location>
</feature>
<dbReference type="Gene3D" id="1.20.1070.10">
    <property type="entry name" value="Rhodopsin 7-helix transmembrane proteins"/>
    <property type="match status" value="1"/>
</dbReference>
<evidence type="ECO:0000256" key="12">
    <source>
        <dbReference type="ARBA" id="ARBA00023224"/>
    </source>
</evidence>
<dbReference type="PANTHER" id="PTHR24242:SF227">
    <property type="entry name" value="OLFACTORY RECEPTOR"/>
    <property type="match status" value="1"/>
</dbReference>
<evidence type="ECO:0000256" key="5">
    <source>
        <dbReference type="ARBA" id="ARBA00022725"/>
    </source>
</evidence>
<feature type="transmembrane region" description="Helical" evidence="14">
    <location>
        <begin position="96"/>
        <end position="118"/>
    </location>
</feature>
<keyword evidence="6 14" id="KW-1133">Transmembrane helix</keyword>
<keyword evidence="12 13" id="KW-0807">Transducer</keyword>
<evidence type="ECO:0000256" key="2">
    <source>
        <dbReference type="ARBA" id="ARBA00022475"/>
    </source>
</evidence>
<dbReference type="OMA" id="PFLCSQM"/>
<evidence type="ECO:0000256" key="11">
    <source>
        <dbReference type="ARBA" id="ARBA00023180"/>
    </source>
</evidence>
<dbReference type="InterPro" id="IPR050939">
    <property type="entry name" value="Olfactory_GPCR1"/>
</dbReference>
<evidence type="ECO:0000256" key="10">
    <source>
        <dbReference type="ARBA" id="ARBA00023170"/>
    </source>
</evidence>
<feature type="transmembrane region" description="Helical" evidence="14">
    <location>
        <begin position="272"/>
        <end position="290"/>
    </location>
</feature>
<dbReference type="PRINTS" id="PR00245">
    <property type="entry name" value="OLFACTORYR"/>
</dbReference>
<comment type="subcellular location">
    <subcellularLocation>
        <location evidence="1 14">Cell membrane</location>
        <topology evidence="1 14">Multi-pass membrane protein</topology>
    </subcellularLocation>
</comment>
<dbReference type="InterPro" id="IPR000725">
    <property type="entry name" value="Olfact_rcpt"/>
</dbReference>
<comment type="similarity">
    <text evidence="13">Belongs to the G-protein coupled receptor 1 family.</text>
</comment>
<gene>
    <name evidence="16" type="ORF">XELAEV_18040237mg</name>
</gene>
<evidence type="ECO:0000256" key="7">
    <source>
        <dbReference type="ARBA" id="ARBA00023040"/>
    </source>
</evidence>
<dbReference type="InterPro" id="IPR000276">
    <property type="entry name" value="GPCR_Rhodpsn"/>
</dbReference>
<dbReference type="SMART" id="SM01381">
    <property type="entry name" value="7TM_GPCR_Srsx"/>
    <property type="match status" value="1"/>
</dbReference>
<dbReference type="PANTHER" id="PTHR24242">
    <property type="entry name" value="G-PROTEIN COUPLED RECEPTOR"/>
    <property type="match status" value="1"/>
</dbReference>
<keyword evidence="3 14" id="KW-0716">Sensory transduction</keyword>
<dbReference type="SUPFAM" id="SSF81321">
    <property type="entry name" value="Family A G protein-coupled receptor-like"/>
    <property type="match status" value="1"/>
</dbReference>
<keyword evidence="7 13" id="KW-0297">G-protein coupled receptor</keyword>
<keyword evidence="4 13" id="KW-0812">Transmembrane</keyword>
<feature type="transmembrane region" description="Helical" evidence="14">
    <location>
        <begin position="240"/>
        <end position="260"/>
    </location>
</feature>
<dbReference type="PROSITE" id="PS00237">
    <property type="entry name" value="G_PROTEIN_RECEP_F1_1"/>
    <property type="match status" value="1"/>
</dbReference>
<proteinExistence type="inferred from homology"/>
<evidence type="ECO:0000256" key="4">
    <source>
        <dbReference type="ARBA" id="ARBA00022692"/>
    </source>
</evidence>
<keyword evidence="8 14" id="KW-0472">Membrane</keyword>
<dbReference type="GO" id="GO:0004984">
    <property type="term" value="F:olfactory receptor activity"/>
    <property type="evidence" value="ECO:0007669"/>
    <property type="project" value="InterPro"/>
</dbReference>
<feature type="transmembrane region" description="Helical" evidence="14">
    <location>
        <begin position="59"/>
        <end position="84"/>
    </location>
</feature>
<sequence>MAFNQSVTEFIIIGLSSLGRFRHLFFSFLLTAFIFIITGNCLISLVIFKNRHLHTPMYFLISTLSSLELCCSIITVPGMLIIAWKGKTYISTTSCFLQMYLIHFFGITENYILSVMAYDRYLAICKPLQYHIIMTYKHCKILICSCYLLGFLSPLSLLLLLTIIPFCGSNIIYSLFCDASPVLDLACADVSVTHVLDTAVGLGTIIITSLYILFVYIKIMLTIVNMNESKERKKAFSNCIALFVVALIFYGSVTFMYIIMHGEYTTEYEEAVAINYFILTPLFNPIIYCLRNKEIKKSLIKILIPFKQIITNRA</sequence>
<feature type="domain" description="G-protein coupled receptors family 1 profile" evidence="15">
    <location>
        <begin position="39"/>
        <end position="288"/>
    </location>
</feature>
<keyword evidence="2 14" id="KW-1003">Cell membrane</keyword>
<dbReference type="Pfam" id="PF13853">
    <property type="entry name" value="7tm_4"/>
    <property type="match status" value="1"/>
</dbReference>
<dbReference type="PRINTS" id="PR00237">
    <property type="entry name" value="GPCRRHODOPSN"/>
</dbReference>
<reference evidence="17" key="1">
    <citation type="journal article" date="2016" name="Nature">
        <title>Genome evolution in the allotetraploid frog Xenopus laevis.</title>
        <authorList>
            <person name="Session A.M."/>
            <person name="Uno Y."/>
            <person name="Kwon T."/>
            <person name="Chapman J.A."/>
            <person name="Toyoda A."/>
            <person name="Takahashi S."/>
            <person name="Fukui A."/>
            <person name="Hikosaka A."/>
            <person name="Suzuki A."/>
            <person name="Kondo M."/>
            <person name="van Heeringen S.J."/>
            <person name="Quigley I."/>
            <person name="Heinz S."/>
            <person name="Ogino H."/>
            <person name="Ochi H."/>
            <person name="Hellsten U."/>
            <person name="Lyons J.B."/>
            <person name="Simakov O."/>
            <person name="Putnam N."/>
            <person name="Stites J."/>
            <person name="Kuroki Y."/>
            <person name="Tanaka T."/>
            <person name="Michiue T."/>
            <person name="Watanabe M."/>
            <person name="Bogdanovic O."/>
            <person name="Lister R."/>
            <person name="Georgiou G."/>
            <person name="Paranjpe S.S."/>
            <person name="van Kruijsbergen I."/>
            <person name="Shu S."/>
            <person name="Carlson J."/>
            <person name="Kinoshita T."/>
            <person name="Ohta Y."/>
            <person name="Mawaribuchi S."/>
            <person name="Jenkins J."/>
            <person name="Grimwood J."/>
            <person name="Schmutz J."/>
            <person name="Mitros T."/>
            <person name="Mozaffari S.V."/>
            <person name="Suzuki Y."/>
            <person name="Haramoto Y."/>
            <person name="Yamamoto T.S."/>
            <person name="Takagi C."/>
            <person name="Heald R."/>
            <person name="Miller K."/>
            <person name="Haudenschild C."/>
            <person name="Kitzman J."/>
            <person name="Nakayama T."/>
            <person name="Izutsu Y."/>
            <person name="Robert J."/>
            <person name="Fortriede J."/>
            <person name="Burns K."/>
            <person name="Lotay V."/>
            <person name="Karimi K."/>
            <person name="Yasuoka Y."/>
            <person name="Dichmann D.S."/>
            <person name="Flajnik M.F."/>
            <person name="Houston D.W."/>
            <person name="Shendure J."/>
            <person name="DuPasquier L."/>
            <person name="Vize P.D."/>
            <person name="Zorn A.M."/>
            <person name="Ito M."/>
            <person name="Marcotte E.M."/>
            <person name="Wallingford J.B."/>
            <person name="Ito Y."/>
            <person name="Asashima M."/>
            <person name="Ueno N."/>
            <person name="Matsuda Y."/>
            <person name="Veenstra G.J."/>
            <person name="Fujiyama A."/>
            <person name="Harland R.M."/>
            <person name="Taira M."/>
            <person name="Rokhsar D.S."/>
        </authorList>
    </citation>
    <scope>NUCLEOTIDE SEQUENCE [LARGE SCALE GENOMIC DNA]</scope>
    <source>
        <strain evidence="17">J</strain>
    </source>
</reference>
<evidence type="ECO:0000256" key="8">
    <source>
        <dbReference type="ARBA" id="ARBA00023136"/>
    </source>
</evidence>
<organism evidence="16 17">
    <name type="scientific">Xenopus laevis</name>
    <name type="common">African clawed frog</name>
    <dbReference type="NCBI Taxonomy" id="8355"/>
    <lineage>
        <taxon>Eukaryota</taxon>
        <taxon>Metazoa</taxon>
        <taxon>Chordata</taxon>
        <taxon>Craniata</taxon>
        <taxon>Vertebrata</taxon>
        <taxon>Euteleostomi</taxon>
        <taxon>Amphibia</taxon>
        <taxon>Batrachia</taxon>
        <taxon>Anura</taxon>
        <taxon>Pipoidea</taxon>
        <taxon>Pipidae</taxon>
        <taxon>Xenopodinae</taxon>
        <taxon>Xenopus</taxon>
        <taxon>Xenopus</taxon>
    </lineage>
</organism>
<evidence type="ECO:0000256" key="3">
    <source>
        <dbReference type="ARBA" id="ARBA00022606"/>
    </source>
</evidence>
<keyword evidence="9" id="KW-1015">Disulfide bond</keyword>
<evidence type="ECO:0000256" key="14">
    <source>
        <dbReference type="RuleBase" id="RU363047"/>
    </source>
</evidence>
<dbReference type="InterPro" id="IPR017452">
    <property type="entry name" value="GPCR_Rhodpsn_7TM"/>
</dbReference>
<feature type="transmembrane region" description="Helical" evidence="14">
    <location>
        <begin position="199"/>
        <end position="219"/>
    </location>
</feature>
<keyword evidence="5 14" id="KW-0552">Olfaction</keyword>
<dbReference type="GO" id="GO:0004930">
    <property type="term" value="F:G protein-coupled receptor activity"/>
    <property type="evidence" value="ECO:0007669"/>
    <property type="project" value="UniProtKB-KW"/>
</dbReference>
<evidence type="ECO:0000259" key="15">
    <source>
        <dbReference type="PROSITE" id="PS50262"/>
    </source>
</evidence>
<evidence type="ECO:0000256" key="6">
    <source>
        <dbReference type="ARBA" id="ARBA00022989"/>
    </source>
</evidence>
<evidence type="ECO:0000256" key="9">
    <source>
        <dbReference type="ARBA" id="ARBA00023157"/>
    </source>
</evidence>
<dbReference type="EMBL" id="CM004480">
    <property type="protein sequence ID" value="OCT68929.1"/>
    <property type="molecule type" value="Genomic_DNA"/>
</dbReference>
<evidence type="ECO:0000313" key="17">
    <source>
        <dbReference type="Proteomes" id="UP000694892"/>
    </source>
</evidence>
<name>A0A974H8P9_XENLA</name>
<dbReference type="AlphaFoldDB" id="A0A974H8P9"/>
<accession>A0A974H8P9</accession>
<evidence type="ECO:0000256" key="13">
    <source>
        <dbReference type="RuleBase" id="RU000688"/>
    </source>
</evidence>